<keyword evidence="3" id="KW-1185">Reference proteome</keyword>
<organism evidence="3 4">
    <name type="scientific">Actinia tenebrosa</name>
    <name type="common">Australian red waratah sea anemone</name>
    <dbReference type="NCBI Taxonomy" id="6105"/>
    <lineage>
        <taxon>Eukaryota</taxon>
        <taxon>Metazoa</taxon>
        <taxon>Cnidaria</taxon>
        <taxon>Anthozoa</taxon>
        <taxon>Hexacorallia</taxon>
        <taxon>Actiniaria</taxon>
        <taxon>Actiniidae</taxon>
        <taxon>Actinia</taxon>
    </lineage>
</organism>
<sequence>MHSCRPARLNNSGERIKVLVNNAKRLVCNDSSIGKTSKGDGIPAGSTQIRQSSCTTQSRGFFTNQPSRDLKRFLEEVGTDPKEARFWLRHFQELEMTPDEPFAVVEVAPAVFDDQNMLERLVSCLAFLHRNGMDSVLVHGIAQSAGETKVGILDKQKQQKLIDDNIKLVDMLESNGVKARPFLCSSHMISAKLSSNVNEVGIIEDVDTKHLRWCLSSGHIPVLTAVGETQEGQVVYTDPTHTTIKIASILKPTKVIFLNTSGGLVNENGEVIDCINVPGGLNPVLQQPWMDKSSSNLIMEISQLLLKMPRATSAVITSADSLIKELFTHCGSGTLFQTSEPINTYHSLEGVDVDKLTQLLVRSFDKTLNKDYFLTLKERLHTLYVTESYTAAAILTTPPETCGIPYLDKFTISKESQGLGTSDNLWKQIKNDCPRLCWRSRATNRINPWYFVRSSGSWQNGEWIIFWYGVSDPHITQQIVQYTSSLPSSFDPIAPHDEIKSKKVFSTSSYHKYL</sequence>
<dbReference type="CDD" id="cd04265">
    <property type="entry name" value="DUF619-NAGS-U"/>
    <property type="match status" value="1"/>
</dbReference>
<evidence type="ECO:0000256" key="1">
    <source>
        <dbReference type="ARBA" id="ARBA00022679"/>
    </source>
</evidence>
<dbReference type="GeneID" id="116298003"/>
<dbReference type="GO" id="GO:0006526">
    <property type="term" value="P:L-arginine biosynthetic process"/>
    <property type="evidence" value="ECO:0007669"/>
    <property type="project" value="TreeGrafter"/>
</dbReference>
<dbReference type="Gene3D" id="3.40.1160.10">
    <property type="entry name" value="Acetylglutamate kinase-like"/>
    <property type="match status" value="1"/>
</dbReference>
<dbReference type="RefSeq" id="XP_031562204.1">
    <property type="nucleotide sequence ID" value="XM_031706344.1"/>
</dbReference>
<dbReference type="GO" id="GO:0004042">
    <property type="term" value="F:L-glutamate N-acetyltransferase activity"/>
    <property type="evidence" value="ECO:0007669"/>
    <property type="project" value="TreeGrafter"/>
</dbReference>
<dbReference type="RefSeq" id="XP_031562205.1">
    <property type="nucleotide sequence ID" value="XM_031706345.1"/>
</dbReference>
<dbReference type="InterPro" id="IPR006855">
    <property type="entry name" value="Vertebrate-like_GNAT_dom"/>
</dbReference>
<evidence type="ECO:0000313" key="4">
    <source>
        <dbReference type="RefSeq" id="XP_031562204.1"/>
    </source>
</evidence>
<dbReference type="InterPro" id="IPR036393">
    <property type="entry name" value="AceGlu_kinase-like_sf"/>
</dbReference>
<evidence type="ECO:0000313" key="3">
    <source>
        <dbReference type="Proteomes" id="UP000515163"/>
    </source>
</evidence>
<dbReference type="Proteomes" id="UP000515163">
    <property type="component" value="Unplaced"/>
</dbReference>
<dbReference type="Pfam" id="PF04768">
    <property type="entry name" value="NAT"/>
    <property type="match status" value="1"/>
</dbReference>
<accession>A0A6P8I0S8</accession>
<keyword evidence="1" id="KW-0808">Transferase</keyword>
<dbReference type="PANTHER" id="PTHR23342">
    <property type="entry name" value="N-ACETYLGLUTAMATE SYNTHASE"/>
    <property type="match status" value="1"/>
</dbReference>
<reference evidence="4 5" key="1">
    <citation type="submission" date="2025-04" db="UniProtKB">
        <authorList>
            <consortium name="RefSeq"/>
        </authorList>
    </citation>
    <scope>IDENTIFICATION</scope>
    <source>
        <tissue evidence="4 5">Tentacle</tissue>
    </source>
</reference>
<dbReference type="KEGG" id="aten:116298003"/>
<evidence type="ECO:0000259" key="2">
    <source>
        <dbReference type="PROSITE" id="PS51731"/>
    </source>
</evidence>
<protein>
    <submittedName>
        <fullName evidence="4 5">N-acetylglutamate synthase, mitochondrial-like isoform X1</fullName>
    </submittedName>
</protein>
<dbReference type="GO" id="GO:0005759">
    <property type="term" value="C:mitochondrial matrix"/>
    <property type="evidence" value="ECO:0007669"/>
    <property type="project" value="TreeGrafter"/>
</dbReference>
<gene>
    <name evidence="4 5" type="primary">LOC116298003</name>
</gene>
<dbReference type="SUPFAM" id="SSF53633">
    <property type="entry name" value="Carbamate kinase-like"/>
    <property type="match status" value="1"/>
</dbReference>
<dbReference type="Pfam" id="PF00696">
    <property type="entry name" value="AA_kinase"/>
    <property type="match status" value="1"/>
</dbReference>
<name>A0A6P8I0S8_ACTTE</name>
<evidence type="ECO:0000313" key="5">
    <source>
        <dbReference type="RefSeq" id="XP_031562205.1"/>
    </source>
</evidence>
<dbReference type="PROSITE" id="PS51731">
    <property type="entry name" value="GNAT_NAGS"/>
    <property type="match status" value="1"/>
</dbReference>
<proteinExistence type="predicted"/>
<dbReference type="PANTHER" id="PTHR23342:SF0">
    <property type="entry name" value="N-ACETYLGLUTAMATE SYNTHASE, MITOCHONDRIAL"/>
    <property type="match status" value="1"/>
</dbReference>
<feature type="domain" description="N-acetyltransferase" evidence="2">
    <location>
        <begin position="340"/>
        <end position="491"/>
    </location>
</feature>
<dbReference type="Gene3D" id="3.40.630.30">
    <property type="match status" value="1"/>
</dbReference>
<dbReference type="OrthoDB" id="438291at2759"/>
<dbReference type="GO" id="GO:0006536">
    <property type="term" value="P:glutamate metabolic process"/>
    <property type="evidence" value="ECO:0007669"/>
    <property type="project" value="TreeGrafter"/>
</dbReference>
<dbReference type="InterPro" id="IPR001048">
    <property type="entry name" value="Asp/Glu/Uridylate_kinase"/>
</dbReference>
<dbReference type="AlphaFoldDB" id="A0A6P8I0S8"/>